<evidence type="ECO:0000313" key="2">
    <source>
        <dbReference type="Proteomes" id="UP000034231"/>
    </source>
</evidence>
<gene>
    <name evidence="1" type="ORF">US68_C0020G0016</name>
</gene>
<name>A0A0G0L8S4_9BACT</name>
<protein>
    <submittedName>
        <fullName evidence="1">Uncharacterized protein</fullName>
    </submittedName>
</protein>
<sequence>LFVKELNRLMQLSGQKLGDEIIIRR</sequence>
<dbReference type="AlphaFoldDB" id="A0A0G0L8S4"/>
<proteinExistence type="predicted"/>
<dbReference type="Proteomes" id="UP000034231">
    <property type="component" value="Unassembled WGS sequence"/>
</dbReference>
<evidence type="ECO:0000313" key="1">
    <source>
        <dbReference type="EMBL" id="KKQ49066.1"/>
    </source>
</evidence>
<organism evidence="1 2">
    <name type="scientific">Candidatus Shapirobacteria bacterium GW2011_GWE1_38_10</name>
    <dbReference type="NCBI Taxonomy" id="1618488"/>
    <lineage>
        <taxon>Bacteria</taxon>
        <taxon>Candidatus Shapironibacteriota</taxon>
    </lineage>
</organism>
<reference evidence="1 2" key="1">
    <citation type="journal article" date="2015" name="Nature">
        <title>rRNA introns, odd ribosomes, and small enigmatic genomes across a large radiation of phyla.</title>
        <authorList>
            <person name="Brown C.T."/>
            <person name="Hug L.A."/>
            <person name="Thomas B.C."/>
            <person name="Sharon I."/>
            <person name="Castelle C.J."/>
            <person name="Singh A."/>
            <person name="Wilkins M.J."/>
            <person name="Williams K.H."/>
            <person name="Banfield J.F."/>
        </authorList>
    </citation>
    <scope>NUCLEOTIDE SEQUENCE [LARGE SCALE GENOMIC DNA]</scope>
</reference>
<accession>A0A0G0L8S4</accession>
<comment type="caution">
    <text evidence="1">The sequence shown here is derived from an EMBL/GenBank/DDBJ whole genome shotgun (WGS) entry which is preliminary data.</text>
</comment>
<dbReference type="EMBL" id="LBTX01000020">
    <property type="protein sequence ID" value="KKQ49066.1"/>
    <property type="molecule type" value="Genomic_DNA"/>
</dbReference>
<feature type="non-terminal residue" evidence="1">
    <location>
        <position position="1"/>
    </location>
</feature>